<keyword evidence="2" id="KW-0732">Signal</keyword>
<dbReference type="InterPro" id="IPR025433">
    <property type="entry name" value="DUF4168"/>
</dbReference>
<organism evidence="4 5">
    <name type="scientific">Nitrococcus mobilis Nb-231</name>
    <dbReference type="NCBI Taxonomy" id="314278"/>
    <lineage>
        <taxon>Bacteria</taxon>
        <taxon>Pseudomonadati</taxon>
        <taxon>Pseudomonadota</taxon>
        <taxon>Gammaproteobacteria</taxon>
        <taxon>Chromatiales</taxon>
        <taxon>Ectothiorhodospiraceae</taxon>
        <taxon>Nitrococcus</taxon>
    </lineage>
</organism>
<dbReference type="RefSeq" id="WP_005004306.1">
    <property type="nucleotide sequence ID" value="NZ_CH672427.1"/>
</dbReference>
<dbReference type="OrthoDB" id="6900175at2"/>
<sequence>MSITKRVVLVLTIGLLTVVPVTYAQDGANLSQQKLEQYTQAQNKVAGISQEYRERLGEVQDREKATELRNQARQEMAQAVIATGLTVPEYNRITQAAQNDPKLRERLLKHQ</sequence>
<gene>
    <name evidence="4" type="ORF">NB231_15523</name>
</gene>
<dbReference type="Pfam" id="PF13767">
    <property type="entry name" value="DUF4168"/>
    <property type="match status" value="1"/>
</dbReference>
<dbReference type="HOGENOM" id="CLU_2155678_0_0_6"/>
<feature type="domain" description="DUF4168" evidence="3">
    <location>
        <begin position="31"/>
        <end position="106"/>
    </location>
</feature>
<name>A4BLQ5_9GAMM</name>
<proteinExistence type="predicted"/>
<evidence type="ECO:0000256" key="2">
    <source>
        <dbReference type="SAM" id="SignalP"/>
    </source>
</evidence>
<evidence type="ECO:0000256" key="1">
    <source>
        <dbReference type="SAM" id="MobiDB-lite"/>
    </source>
</evidence>
<evidence type="ECO:0000313" key="5">
    <source>
        <dbReference type="Proteomes" id="UP000003374"/>
    </source>
</evidence>
<evidence type="ECO:0000313" key="4">
    <source>
        <dbReference type="EMBL" id="EAR23243.1"/>
    </source>
</evidence>
<evidence type="ECO:0000259" key="3">
    <source>
        <dbReference type="Pfam" id="PF13767"/>
    </source>
</evidence>
<dbReference type="EMBL" id="AAOF01000001">
    <property type="protein sequence ID" value="EAR23243.1"/>
    <property type="molecule type" value="Genomic_DNA"/>
</dbReference>
<dbReference type="STRING" id="314278.NB231_15523"/>
<feature type="region of interest" description="Disordered" evidence="1">
    <location>
        <begin position="92"/>
        <end position="111"/>
    </location>
</feature>
<feature type="signal peptide" evidence="2">
    <location>
        <begin position="1"/>
        <end position="24"/>
    </location>
</feature>
<protein>
    <recommendedName>
        <fullName evidence="3">DUF4168 domain-containing protein</fullName>
    </recommendedName>
</protein>
<keyword evidence="5" id="KW-1185">Reference proteome</keyword>
<accession>A4BLQ5</accession>
<reference evidence="4 5" key="1">
    <citation type="submission" date="2006-02" db="EMBL/GenBank/DDBJ databases">
        <authorList>
            <person name="Waterbury J."/>
            <person name="Ferriera S."/>
            <person name="Johnson J."/>
            <person name="Kravitz S."/>
            <person name="Halpern A."/>
            <person name="Remington K."/>
            <person name="Beeson K."/>
            <person name="Tran B."/>
            <person name="Rogers Y.-H."/>
            <person name="Friedman R."/>
            <person name="Venter J.C."/>
        </authorList>
    </citation>
    <scope>NUCLEOTIDE SEQUENCE [LARGE SCALE GENOMIC DNA]</scope>
    <source>
        <strain evidence="4 5">Nb-231</strain>
    </source>
</reference>
<feature type="compositionally biased region" description="Basic and acidic residues" evidence="1">
    <location>
        <begin position="101"/>
        <end position="111"/>
    </location>
</feature>
<comment type="caution">
    <text evidence="4">The sequence shown here is derived from an EMBL/GenBank/DDBJ whole genome shotgun (WGS) entry which is preliminary data.</text>
</comment>
<dbReference type="AlphaFoldDB" id="A4BLQ5"/>
<feature type="chain" id="PRO_5002665279" description="DUF4168 domain-containing protein" evidence="2">
    <location>
        <begin position="25"/>
        <end position="111"/>
    </location>
</feature>
<dbReference type="Proteomes" id="UP000003374">
    <property type="component" value="Unassembled WGS sequence"/>
</dbReference>